<comment type="caution">
    <text evidence="1">The sequence shown here is derived from an EMBL/GenBank/DDBJ whole genome shotgun (WGS) entry which is preliminary data.</text>
</comment>
<dbReference type="Proteomes" id="UP000814140">
    <property type="component" value="Unassembled WGS sequence"/>
</dbReference>
<keyword evidence="2" id="KW-1185">Reference proteome</keyword>
<sequence>MHCPASSALVLAVLATFAAAAPALDGRAHLVARATHNPDPKATSPAVEEMRAHLVKRATRNPDPKATSTAVEERRAQLVARATYSPDPKATAAVA</sequence>
<reference evidence="1" key="2">
    <citation type="journal article" date="2022" name="New Phytol.">
        <title>Evolutionary transition to the ectomycorrhizal habit in the genomes of a hyperdiverse lineage of mushroom-forming fungi.</title>
        <authorList>
            <person name="Looney B."/>
            <person name="Miyauchi S."/>
            <person name="Morin E."/>
            <person name="Drula E."/>
            <person name="Courty P.E."/>
            <person name="Kohler A."/>
            <person name="Kuo A."/>
            <person name="LaButti K."/>
            <person name="Pangilinan J."/>
            <person name="Lipzen A."/>
            <person name="Riley R."/>
            <person name="Andreopoulos W."/>
            <person name="He G."/>
            <person name="Johnson J."/>
            <person name="Nolan M."/>
            <person name="Tritt A."/>
            <person name="Barry K.W."/>
            <person name="Grigoriev I.V."/>
            <person name="Nagy L.G."/>
            <person name="Hibbett D."/>
            <person name="Henrissat B."/>
            <person name="Matheny P.B."/>
            <person name="Labbe J."/>
            <person name="Martin F.M."/>
        </authorList>
    </citation>
    <scope>NUCLEOTIDE SEQUENCE</scope>
    <source>
        <strain evidence="1">HHB10654</strain>
    </source>
</reference>
<dbReference type="EMBL" id="MU277443">
    <property type="protein sequence ID" value="KAI0054418.1"/>
    <property type="molecule type" value="Genomic_DNA"/>
</dbReference>
<name>A0ACB8SD84_9AGAM</name>
<proteinExistence type="predicted"/>
<accession>A0ACB8SD84</accession>
<organism evidence="1 2">
    <name type="scientific">Artomyces pyxidatus</name>
    <dbReference type="NCBI Taxonomy" id="48021"/>
    <lineage>
        <taxon>Eukaryota</taxon>
        <taxon>Fungi</taxon>
        <taxon>Dikarya</taxon>
        <taxon>Basidiomycota</taxon>
        <taxon>Agaricomycotina</taxon>
        <taxon>Agaricomycetes</taxon>
        <taxon>Russulales</taxon>
        <taxon>Auriscalpiaceae</taxon>
        <taxon>Artomyces</taxon>
    </lineage>
</organism>
<gene>
    <name evidence="1" type="ORF">BV25DRAFT_1922698</name>
</gene>
<protein>
    <submittedName>
        <fullName evidence="1">Uncharacterized protein</fullName>
    </submittedName>
</protein>
<reference evidence="1" key="1">
    <citation type="submission" date="2021-03" db="EMBL/GenBank/DDBJ databases">
        <authorList>
            <consortium name="DOE Joint Genome Institute"/>
            <person name="Ahrendt S."/>
            <person name="Looney B.P."/>
            <person name="Miyauchi S."/>
            <person name="Morin E."/>
            <person name="Drula E."/>
            <person name="Courty P.E."/>
            <person name="Chicoki N."/>
            <person name="Fauchery L."/>
            <person name="Kohler A."/>
            <person name="Kuo A."/>
            <person name="Labutti K."/>
            <person name="Pangilinan J."/>
            <person name="Lipzen A."/>
            <person name="Riley R."/>
            <person name="Andreopoulos W."/>
            <person name="He G."/>
            <person name="Johnson J."/>
            <person name="Barry K.W."/>
            <person name="Grigoriev I.V."/>
            <person name="Nagy L."/>
            <person name="Hibbett D."/>
            <person name="Henrissat B."/>
            <person name="Matheny P.B."/>
            <person name="Labbe J."/>
            <person name="Martin F."/>
        </authorList>
    </citation>
    <scope>NUCLEOTIDE SEQUENCE</scope>
    <source>
        <strain evidence="1">HHB10654</strain>
    </source>
</reference>
<evidence type="ECO:0000313" key="2">
    <source>
        <dbReference type="Proteomes" id="UP000814140"/>
    </source>
</evidence>
<evidence type="ECO:0000313" key="1">
    <source>
        <dbReference type="EMBL" id="KAI0054418.1"/>
    </source>
</evidence>